<dbReference type="Proteomes" id="UP000015527">
    <property type="component" value="Unassembled WGS sequence"/>
</dbReference>
<evidence type="ECO:0000256" key="3">
    <source>
        <dbReference type="ARBA" id="ARBA00022553"/>
    </source>
</evidence>
<comment type="catalytic activity">
    <reaction evidence="1">
        <text>ATP + protein L-histidine = ADP + protein N-phospho-L-histidine.</text>
        <dbReference type="EC" id="2.7.13.3"/>
    </reaction>
</comment>
<organism evidence="11 12">
    <name type="scientific">Novosphingobium lindaniclasticum LE124</name>
    <dbReference type="NCBI Taxonomy" id="1096930"/>
    <lineage>
        <taxon>Bacteria</taxon>
        <taxon>Pseudomonadati</taxon>
        <taxon>Pseudomonadota</taxon>
        <taxon>Alphaproteobacteria</taxon>
        <taxon>Sphingomonadales</taxon>
        <taxon>Sphingomonadaceae</taxon>
        <taxon>Novosphingobium</taxon>
    </lineage>
</organism>
<dbReference type="GO" id="GO:0005524">
    <property type="term" value="F:ATP binding"/>
    <property type="evidence" value="ECO:0007669"/>
    <property type="project" value="UniProtKB-KW"/>
</dbReference>
<keyword evidence="9" id="KW-0175">Coiled coil</keyword>
<evidence type="ECO:0000313" key="12">
    <source>
        <dbReference type="Proteomes" id="UP000015527"/>
    </source>
</evidence>
<dbReference type="SUPFAM" id="SSF55874">
    <property type="entry name" value="ATPase domain of HSP90 chaperone/DNA topoisomerase II/histidine kinase"/>
    <property type="match status" value="1"/>
</dbReference>
<dbReference type="Gene3D" id="1.10.287.130">
    <property type="match status" value="1"/>
</dbReference>
<dbReference type="InterPro" id="IPR036097">
    <property type="entry name" value="HisK_dim/P_sf"/>
</dbReference>
<evidence type="ECO:0000256" key="5">
    <source>
        <dbReference type="ARBA" id="ARBA00022741"/>
    </source>
</evidence>
<keyword evidence="8" id="KW-0902">Two-component regulatory system</keyword>
<dbReference type="EMBL" id="ATHL01000028">
    <property type="protein sequence ID" value="EQB18926.1"/>
    <property type="molecule type" value="Genomic_DNA"/>
</dbReference>
<dbReference type="PANTHER" id="PTHR43065:SF10">
    <property type="entry name" value="PEROXIDE STRESS-ACTIVATED HISTIDINE KINASE MAK3"/>
    <property type="match status" value="1"/>
</dbReference>
<dbReference type="PROSITE" id="PS50109">
    <property type="entry name" value="HIS_KIN"/>
    <property type="match status" value="1"/>
</dbReference>
<keyword evidence="12" id="KW-1185">Reference proteome</keyword>
<keyword evidence="6" id="KW-0418">Kinase</keyword>
<dbReference type="CDD" id="cd00082">
    <property type="entry name" value="HisKA"/>
    <property type="match status" value="1"/>
</dbReference>
<feature type="coiled-coil region" evidence="9">
    <location>
        <begin position="234"/>
        <end position="264"/>
    </location>
</feature>
<gene>
    <name evidence="11" type="ORF">L284_03440</name>
</gene>
<evidence type="ECO:0000256" key="1">
    <source>
        <dbReference type="ARBA" id="ARBA00000085"/>
    </source>
</evidence>
<feature type="domain" description="Histidine kinase" evidence="10">
    <location>
        <begin position="204"/>
        <end position="419"/>
    </location>
</feature>
<dbReference type="eggNOG" id="COG4191">
    <property type="taxonomic scope" value="Bacteria"/>
</dbReference>
<dbReference type="AlphaFoldDB" id="T0HRF0"/>
<dbReference type="PATRIC" id="fig|1096930.3.peg.680"/>
<dbReference type="Gene3D" id="3.30.450.40">
    <property type="match status" value="1"/>
</dbReference>
<keyword evidence="3" id="KW-0597">Phosphoprotein</keyword>
<evidence type="ECO:0000256" key="8">
    <source>
        <dbReference type="ARBA" id="ARBA00023012"/>
    </source>
</evidence>
<keyword evidence="5" id="KW-0547">Nucleotide-binding</keyword>
<name>T0HRF0_9SPHN</name>
<dbReference type="SMART" id="SM00388">
    <property type="entry name" value="HisKA"/>
    <property type="match status" value="1"/>
</dbReference>
<evidence type="ECO:0000256" key="7">
    <source>
        <dbReference type="ARBA" id="ARBA00022840"/>
    </source>
</evidence>
<dbReference type="Pfam" id="PF02518">
    <property type="entry name" value="HATPase_c"/>
    <property type="match status" value="1"/>
</dbReference>
<dbReference type="GO" id="GO:0000155">
    <property type="term" value="F:phosphorelay sensor kinase activity"/>
    <property type="evidence" value="ECO:0007669"/>
    <property type="project" value="InterPro"/>
</dbReference>
<evidence type="ECO:0000256" key="9">
    <source>
        <dbReference type="SAM" id="Coils"/>
    </source>
</evidence>
<proteinExistence type="predicted"/>
<protein>
    <recommendedName>
        <fullName evidence="2">histidine kinase</fullName>
        <ecNumber evidence="2">2.7.13.3</ecNumber>
    </recommendedName>
</protein>
<evidence type="ECO:0000256" key="6">
    <source>
        <dbReference type="ARBA" id="ARBA00022777"/>
    </source>
</evidence>
<comment type="caution">
    <text evidence="11">The sequence shown here is derived from an EMBL/GenBank/DDBJ whole genome shotgun (WGS) entry which is preliminary data.</text>
</comment>
<dbReference type="SUPFAM" id="SSF47384">
    <property type="entry name" value="Homodimeric domain of signal transducing histidine kinase"/>
    <property type="match status" value="1"/>
</dbReference>
<keyword evidence="4" id="KW-0808">Transferase</keyword>
<dbReference type="InterPro" id="IPR003661">
    <property type="entry name" value="HisK_dim/P_dom"/>
</dbReference>
<dbReference type="InterPro" id="IPR004358">
    <property type="entry name" value="Sig_transdc_His_kin-like_C"/>
</dbReference>
<sequence length="420" mass="44995">MTDDGAGRAMIAPDFGLCLDILEKIALETSVERVSSAIAENLIALGSFTLGHVLLHRDGTLQPAAFARRGEPAITDAAEIPRLSAAILRKAAEFLATRQAGADLGRGDGEGDMYLCQPLYKGDNAVGVLVLQEGTARSAMTSSDFALVHTLAPHLASALAAAMDFDELVEGNSRRRESEEQLQSARAALTRASQRSVMEGLAASIAHETNQPLLGIASSAAASLRWLRRPTPNIEEVVANIEDIKAAAARMEEIIRAVRALAKQVPPISGRIDIDDLISEVLRLTGPELALAGVLVTKHLAASGRTFAGDRTQLQQLVVNLIYNAIHAMASRPEDRRRLEITSWIVDDVAYVTIRDTGSGIPDEIADRIFEPFFTTRPEGMGIGLSISRTVAEQHGGSLAIRQTGPEGTEFLFTIPDGPR</sequence>
<dbReference type="EC" id="2.7.13.3" evidence="2"/>
<dbReference type="SUPFAM" id="SSF55781">
    <property type="entry name" value="GAF domain-like"/>
    <property type="match status" value="1"/>
</dbReference>
<dbReference type="PRINTS" id="PR00344">
    <property type="entry name" value="BCTRLSENSOR"/>
</dbReference>
<dbReference type="Gene3D" id="3.30.565.10">
    <property type="entry name" value="Histidine kinase-like ATPase, C-terminal domain"/>
    <property type="match status" value="1"/>
</dbReference>
<dbReference type="InterPro" id="IPR036890">
    <property type="entry name" value="HATPase_C_sf"/>
</dbReference>
<reference evidence="11 12" key="1">
    <citation type="journal article" date="2013" name="Genome Announc.">
        <title>Genome Sequence of Novosphingobium lindaniclasticum LE124T, Isolated from a Hexachlorocyclohexane Dumpsite.</title>
        <authorList>
            <person name="Saxena A."/>
            <person name="Nayyar N."/>
            <person name="Sangwan N."/>
            <person name="Kumari R."/>
            <person name="Khurana J.P."/>
            <person name="Lal R."/>
        </authorList>
    </citation>
    <scope>NUCLEOTIDE SEQUENCE [LARGE SCALE GENOMIC DNA]</scope>
    <source>
        <strain evidence="11 12">LE124</strain>
    </source>
</reference>
<dbReference type="InterPro" id="IPR029016">
    <property type="entry name" value="GAF-like_dom_sf"/>
</dbReference>
<dbReference type="SMART" id="SM00387">
    <property type="entry name" value="HATPase_c"/>
    <property type="match status" value="1"/>
</dbReference>
<dbReference type="PANTHER" id="PTHR43065">
    <property type="entry name" value="SENSOR HISTIDINE KINASE"/>
    <property type="match status" value="1"/>
</dbReference>
<dbReference type="InterPro" id="IPR003594">
    <property type="entry name" value="HATPase_dom"/>
</dbReference>
<evidence type="ECO:0000256" key="4">
    <source>
        <dbReference type="ARBA" id="ARBA00022679"/>
    </source>
</evidence>
<accession>T0HRF0</accession>
<dbReference type="InterPro" id="IPR005467">
    <property type="entry name" value="His_kinase_dom"/>
</dbReference>
<evidence type="ECO:0000313" key="11">
    <source>
        <dbReference type="EMBL" id="EQB18926.1"/>
    </source>
</evidence>
<evidence type="ECO:0000259" key="10">
    <source>
        <dbReference type="PROSITE" id="PS50109"/>
    </source>
</evidence>
<evidence type="ECO:0000256" key="2">
    <source>
        <dbReference type="ARBA" id="ARBA00012438"/>
    </source>
</evidence>
<keyword evidence="7" id="KW-0067">ATP-binding</keyword>
<dbReference type="Pfam" id="PF00512">
    <property type="entry name" value="HisKA"/>
    <property type="match status" value="1"/>
</dbReference>